<reference evidence="1" key="1">
    <citation type="submission" date="2021-06" db="EMBL/GenBank/DDBJ databases">
        <authorList>
            <person name="Kallberg Y."/>
            <person name="Tangrot J."/>
            <person name="Rosling A."/>
        </authorList>
    </citation>
    <scope>NUCLEOTIDE SEQUENCE</scope>
    <source>
        <strain evidence="1">IL203A</strain>
    </source>
</reference>
<comment type="caution">
    <text evidence="1">The sequence shown here is derived from an EMBL/GenBank/DDBJ whole genome shotgun (WGS) entry which is preliminary data.</text>
</comment>
<dbReference type="EMBL" id="CAJVPU010000236">
    <property type="protein sequence ID" value="CAG8444487.1"/>
    <property type="molecule type" value="Genomic_DNA"/>
</dbReference>
<protein>
    <submittedName>
        <fullName evidence="1">1329_t:CDS:1</fullName>
    </submittedName>
</protein>
<keyword evidence="2" id="KW-1185">Reference proteome</keyword>
<name>A0ACA9K057_9GLOM</name>
<proteinExistence type="predicted"/>
<dbReference type="Proteomes" id="UP000789702">
    <property type="component" value="Unassembled WGS sequence"/>
</dbReference>
<sequence length="135" mass="15939">SEFQLNNLLKIEKSIYQTSNSPEIEELKNLEHQVNNLFEIEELEHHLNNLLKKSEQQADNSFTNFLEEIRIDYEKQDLQLCTALDKFSVYYEAAKSKSVPQLTSFLYNIKCNSNLWHALKYSKVMKENNSHNIPK</sequence>
<gene>
    <name evidence="1" type="ORF">DHETER_LOCUS476</name>
</gene>
<feature type="non-terminal residue" evidence="1">
    <location>
        <position position="1"/>
    </location>
</feature>
<evidence type="ECO:0000313" key="2">
    <source>
        <dbReference type="Proteomes" id="UP000789702"/>
    </source>
</evidence>
<accession>A0ACA9K057</accession>
<organism evidence="1 2">
    <name type="scientific">Dentiscutata heterogama</name>
    <dbReference type="NCBI Taxonomy" id="1316150"/>
    <lineage>
        <taxon>Eukaryota</taxon>
        <taxon>Fungi</taxon>
        <taxon>Fungi incertae sedis</taxon>
        <taxon>Mucoromycota</taxon>
        <taxon>Glomeromycotina</taxon>
        <taxon>Glomeromycetes</taxon>
        <taxon>Diversisporales</taxon>
        <taxon>Gigasporaceae</taxon>
        <taxon>Dentiscutata</taxon>
    </lineage>
</organism>
<evidence type="ECO:0000313" key="1">
    <source>
        <dbReference type="EMBL" id="CAG8444487.1"/>
    </source>
</evidence>